<evidence type="ECO:0000256" key="2">
    <source>
        <dbReference type="ARBA" id="ARBA00004170"/>
    </source>
</evidence>
<evidence type="ECO:0000256" key="10">
    <source>
        <dbReference type="ARBA" id="ARBA00022786"/>
    </source>
</evidence>
<dbReference type="SMART" id="SM00184">
    <property type="entry name" value="RING"/>
    <property type="match status" value="1"/>
</dbReference>
<evidence type="ECO:0000256" key="11">
    <source>
        <dbReference type="ARBA" id="ARBA00023136"/>
    </source>
</evidence>
<feature type="region of interest" description="Disordered" evidence="15">
    <location>
        <begin position="120"/>
        <end position="252"/>
    </location>
</feature>
<protein>
    <recommendedName>
        <fullName evidence="6">RING-type E3 ubiquitin transferase</fullName>
        <ecNumber evidence="6">2.3.2.27</ecNumber>
    </recommendedName>
</protein>
<accession>A0A2J6QF03</accession>
<comment type="catalytic activity">
    <reaction evidence="1">
        <text>S-ubiquitinyl-[E2 ubiquitin-conjugating enzyme]-L-cysteine + [acceptor protein]-L-lysine = [E2 ubiquitin-conjugating enzyme]-L-cysteine + N(6)-ubiquitinyl-[acceptor protein]-L-lysine.</text>
        <dbReference type="EC" id="2.3.2.27"/>
    </reaction>
</comment>
<evidence type="ECO:0000313" key="18">
    <source>
        <dbReference type="Proteomes" id="UP000235672"/>
    </source>
</evidence>
<feature type="region of interest" description="Disordered" evidence="15">
    <location>
        <begin position="554"/>
        <end position="616"/>
    </location>
</feature>
<dbReference type="OrthoDB" id="660555at2759"/>
<dbReference type="InterPro" id="IPR013083">
    <property type="entry name" value="Znf_RING/FYVE/PHD"/>
</dbReference>
<gene>
    <name evidence="17" type="ORF">NA56DRAFT_745461</name>
</gene>
<feature type="compositionally biased region" description="Polar residues" evidence="15">
    <location>
        <begin position="355"/>
        <end position="376"/>
    </location>
</feature>
<evidence type="ECO:0000256" key="15">
    <source>
        <dbReference type="SAM" id="MobiDB-lite"/>
    </source>
</evidence>
<dbReference type="PROSITE" id="PS50089">
    <property type="entry name" value="ZF_RING_2"/>
    <property type="match status" value="1"/>
</dbReference>
<dbReference type="GO" id="GO:0070936">
    <property type="term" value="P:protein K48-linked ubiquitination"/>
    <property type="evidence" value="ECO:0007669"/>
    <property type="project" value="TreeGrafter"/>
</dbReference>
<name>A0A2J6QF03_9HELO</name>
<dbReference type="InterPro" id="IPR001841">
    <property type="entry name" value="Znf_RING"/>
</dbReference>
<sequence>MDNRGPRSGSVIPNSGSGYQFERPLPPIPGSSSIPVPWEMEGAVGGPRFSRASLDQSQVDRTGIYDEEEATGEGSEMNFHGVAGGLLDIYPSRSNSSLSVASHELLTRAPYLEGVSNSSLGPDVAVDGHFPAREDSPESSRSHRRGGSGAPSTSAPVSLREFLVDGPSASRSSAPKSPRSPEHGLFSAKDSLAQSRTAQSRPQGMIWGESNLDSMANMSVRAPTRTPHRQMRSGRDGISSSGASGDLPLLDYDSSGQIRYRLQPSSPPPPEFVVPRWQLDAEVSLSASITADSGSSSSSDPHPPRRTDTAGSLEVAGVGGGERVRLCNPCVPDPNTAPPTYTHQPFSLQGRHSRSASTTAVPQNTPGSQFPNTNAELATRAGNLQRRPREPSNFETSNRYLQPETQSRGNSLNERGDHPLRPEDPQSRSRSSTVGSSRDETMTRYPPLPRGRFQTTLGATLALERSHSVRGHPQYRPLIQNTQSDQSLGMASQDPPNPPSQAQPPRRQIAEDDECWVCFEELPERTLPNWEQVRADHVIACLARRAAELDLTASGRNSLQPPPQPTSGSSAGPSQITSSSPAIAPTANTAEARSAAREQAHAAVVTGQNRPSPSIRHFGGTILPYKASEKDIVDDAECSICFEEYEVGQDMARLQCLCRFHLTCIRGWYNKMPGRCPLHDHDGGF</sequence>
<dbReference type="SUPFAM" id="SSF57850">
    <property type="entry name" value="RING/U-box"/>
    <property type="match status" value="1"/>
</dbReference>
<evidence type="ECO:0000256" key="8">
    <source>
        <dbReference type="ARBA" id="ARBA00022707"/>
    </source>
</evidence>
<evidence type="ECO:0000256" key="14">
    <source>
        <dbReference type="PROSITE-ProRule" id="PRU00175"/>
    </source>
</evidence>
<feature type="compositionally biased region" description="Low complexity" evidence="15">
    <location>
        <begin position="288"/>
        <end position="299"/>
    </location>
</feature>
<dbReference type="Proteomes" id="UP000235672">
    <property type="component" value="Unassembled WGS sequence"/>
</dbReference>
<feature type="compositionally biased region" description="Polar residues" evidence="15">
    <location>
        <begin position="393"/>
        <end position="413"/>
    </location>
</feature>
<feature type="region of interest" description="Disordered" evidence="15">
    <location>
        <begin position="288"/>
        <end position="313"/>
    </location>
</feature>
<keyword evidence="13" id="KW-0449">Lipoprotein</keyword>
<dbReference type="Pfam" id="PF13639">
    <property type="entry name" value="zf-RING_2"/>
    <property type="match status" value="1"/>
</dbReference>
<evidence type="ECO:0000256" key="5">
    <source>
        <dbReference type="ARBA" id="ARBA00004906"/>
    </source>
</evidence>
<feature type="compositionally biased region" description="Polar residues" evidence="15">
    <location>
        <begin position="566"/>
        <end position="589"/>
    </location>
</feature>
<organism evidence="17 18">
    <name type="scientific">Hyaloscypha hepaticicola</name>
    <dbReference type="NCBI Taxonomy" id="2082293"/>
    <lineage>
        <taxon>Eukaryota</taxon>
        <taxon>Fungi</taxon>
        <taxon>Dikarya</taxon>
        <taxon>Ascomycota</taxon>
        <taxon>Pezizomycotina</taxon>
        <taxon>Leotiomycetes</taxon>
        <taxon>Helotiales</taxon>
        <taxon>Hyaloscyphaceae</taxon>
        <taxon>Hyaloscypha</taxon>
    </lineage>
</organism>
<dbReference type="Gene3D" id="3.30.40.10">
    <property type="entry name" value="Zinc/RING finger domain, C3HC4 (zinc finger)"/>
    <property type="match status" value="1"/>
</dbReference>
<dbReference type="STRING" id="1745343.A0A2J6QF03"/>
<evidence type="ECO:0000256" key="1">
    <source>
        <dbReference type="ARBA" id="ARBA00000900"/>
    </source>
</evidence>
<feature type="compositionally biased region" description="Polar residues" evidence="15">
    <location>
        <begin position="192"/>
        <end position="202"/>
    </location>
</feature>
<dbReference type="GO" id="GO:0005768">
    <property type="term" value="C:endosome"/>
    <property type="evidence" value="ECO:0007669"/>
    <property type="project" value="UniProtKB-SubCell"/>
</dbReference>
<evidence type="ECO:0000256" key="9">
    <source>
        <dbReference type="ARBA" id="ARBA00022753"/>
    </source>
</evidence>
<keyword evidence="14" id="KW-0863">Zinc-finger</keyword>
<dbReference type="InterPro" id="IPR051878">
    <property type="entry name" value="ZNRF_ubiq-protein_ligase"/>
</dbReference>
<feature type="compositionally biased region" description="Basic and acidic residues" evidence="15">
    <location>
        <begin position="414"/>
        <end position="427"/>
    </location>
</feature>
<feature type="region of interest" description="Disordered" evidence="15">
    <location>
        <begin position="329"/>
        <end position="453"/>
    </location>
</feature>
<feature type="region of interest" description="Disordered" evidence="15">
    <location>
        <begin position="485"/>
        <end position="509"/>
    </location>
</feature>
<comment type="pathway">
    <text evidence="5">Protein modification; protein ubiquitination.</text>
</comment>
<feature type="compositionally biased region" description="Low complexity" evidence="15">
    <location>
        <begin position="167"/>
        <end position="177"/>
    </location>
</feature>
<feature type="domain" description="RING-type" evidence="16">
    <location>
        <begin position="638"/>
        <end position="680"/>
    </location>
</feature>
<dbReference type="EMBL" id="KZ613471">
    <property type="protein sequence ID" value="PMD24847.1"/>
    <property type="molecule type" value="Genomic_DNA"/>
</dbReference>
<dbReference type="EC" id="2.3.2.27" evidence="6"/>
<evidence type="ECO:0000259" key="16">
    <source>
        <dbReference type="PROSITE" id="PS50089"/>
    </source>
</evidence>
<dbReference type="AlphaFoldDB" id="A0A2J6QF03"/>
<dbReference type="PANTHER" id="PTHR46661">
    <property type="entry name" value="E3 UBIQUITIN-PROTEIN LIGASE ZNRF1-LIKE PROTEIN"/>
    <property type="match status" value="1"/>
</dbReference>
<proteinExistence type="predicted"/>
<dbReference type="CDD" id="cd16489">
    <property type="entry name" value="mRING-CH-C4HC2H_ZNRF"/>
    <property type="match status" value="1"/>
</dbReference>
<dbReference type="GO" id="GO:0061630">
    <property type="term" value="F:ubiquitin protein ligase activity"/>
    <property type="evidence" value="ECO:0007669"/>
    <property type="project" value="UniProtKB-EC"/>
</dbReference>
<evidence type="ECO:0000256" key="12">
    <source>
        <dbReference type="ARBA" id="ARBA00023228"/>
    </source>
</evidence>
<keyword evidence="10" id="KW-0833">Ubl conjugation pathway</keyword>
<keyword evidence="8" id="KW-0519">Myristate</keyword>
<keyword evidence="11" id="KW-0472">Membrane</keyword>
<evidence type="ECO:0000256" key="3">
    <source>
        <dbReference type="ARBA" id="ARBA00004177"/>
    </source>
</evidence>
<keyword evidence="12" id="KW-0458">Lysosome</keyword>
<evidence type="ECO:0000313" key="17">
    <source>
        <dbReference type="EMBL" id="PMD24847.1"/>
    </source>
</evidence>
<dbReference type="GO" id="GO:0008270">
    <property type="term" value="F:zinc ion binding"/>
    <property type="evidence" value="ECO:0007669"/>
    <property type="project" value="UniProtKB-KW"/>
</dbReference>
<evidence type="ECO:0000256" key="13">
    <source>
        <dbReference type="ARBA" id="ARBA00023288"/>
    </source>
</evidence>
<dbReference type="GO" id="GO:0016020">
    <property type="term" value="C:membrane"/>
    <property type="evidence" value="ECO:0007669"/>
    <property type="project" value="UniProtKB-SubCell"/>
</dbReference>
<keyword evidence="18" id="KW-1185">Reference proteome</keyword>
<feature type="region of interest" description="Disordered" evidence="15">
    <location>
        <begin position="1"/>
        <end position="76"/>
    </location>
</feature>
<feature type="compositionally biased region" description="Polar residues" evidence="15">
    <location>
        <begin position="338"/>
        <end position="347"/>
    </location>
</feature>
<feature type="compositionally biased region" description="Basic and acidic residues" evidence="15">
    <location>
        <begin position="130"/>
        <end position="141"/>
    </location>
</feature>
<dbReference type="PANTHER" id="PTHR46661:SF4">
    <property type="entry name" value="RING-TYPE DOMAIN-CONTAINING PROTEIN"/>
    <property type="match status" value="1"/>
</dbReference>
<evidence type="ECO:0000256" key="4">
    <source>
        <dbReference type="ARBA" id="ARBA00004371"/>
    </source>
</evidence>
<evidence type="ECO:0000256" key="7">
    <source>
        <dbReference type="ARBA" id="ARBA00022679"/>
    </source>
</evidence>
<dbReference type="GO" id="GO:0043161">
    <property type="term" value="P:proteasome-mediated ubiquitin-dependent protein catabolic process"/>
    <property type="evidence" value="ECO:0007669"/>
    <property type="project" value="TreeGrafter"/>
</dbReference>
<keyword evidence="7" id="KW-0808">Transferase</keyword>
<keyword evidence="9" id="KW-0967">Endosome</keyword>
<keyword evidence="14" id="KW-0479">Metal-binding</keyword>
<reference evidence="17 18" key="1">
    <citation type="submission" date="2016-05" db="EMBL/GenBank/DDBJ databases">
        <title>A degradative enzymes factory behind the ericoid mycorrhizal symbiosis.</title>
        <authorList>
            <consortium name="DOE Joint Genome Institute"/>
            <person name="Martino E."/>
            <person name="Morin E."/>
            <person name="Grelet G."/>
            <person name="Kuo A."/>
            <person name="Kohler A."/>
            <person name="Daghino S."/>
            <person name="Barry K."/>
            <person name="Choi C."/>
            <person name="Cichocki N."/>
            <person name="Clum A."/>
            <person name="Copeland A."/>
            <person name="Hainaut M."/>
            <person name="Haridas S."/>
            <person name="Labutti K."/>
            <person name="Lindquist E."/>
            <person name="Lipzen A."/>
            <person name="Khouja H.-R."/>
            <person name="Murat C."/>
            <person name="Ohm R."/>
            <person name="Olson A."/>
            <person name="Spatafora J."/>
            <person name="Veneault-Fourrey C."/>
            <person name="Henrissat B."/>
            <person name="Grigoriev I."/>
            <person name="Martin F."/>
            <person name="Perotto S."/>
        </authorList>
    </citation>
    <scope>NUCLEOTIDE SEQUENCE [LARGE SCALE GENOMIC DNA]</scope>
    <source>
        <strain evidence="17 18">UAMH 7357</strain>
    </source>
</reference>
<evidence type="ECO:0000256" key="6">
    <source>
        <dbReference type="ARBA" id="ARBA00012483"/>
    </source>
</evidence>
<comment type="subcellular location">
    <subcellularLocation>
        <location evidence="3">Endosome</location>
    </subcellularLocation>
    <subcellularLocation>
        <location evidence="4">Lysosome</location>
    </subcellularLocation>
    <subcellularLocation>
        <location evidence="2">Membrane</location>
        <topology evidence="2">Peripheral membrane protein</topology>
    </subcellularLocation>
</comment>
<keyword evidence="14" id="KW-0862">Zinc</keyword>